<name>A0A6J4LAS2_9HYPH</name>
<gene>
    <name evidence="1" type="ORF">AVDCRST_MAG90-1208</name>
</gene>
<organism evidence="1">
    <name type="scientific">uncultured Microvirga sp</name>
    <dbReference type="NCBI Taxonomy" id="412392"/>
    <lineage>
        <taxon>Bacteria</taxon>
        <taxon>Pseudomonadati</taxon>
        <taxon>Pseudomonadota</taxon>
        <taxon>Alphaproteobacteria</taxon>
        <taxon>Hyphomicrobiales</taxon>
        <taxon>Methylobacteriaceae</taxon>
        <taxon>Microvirga</taxon>
        <taxon>environmental samples</taxon>
    </lineage>
</organism>
<sequence>MNAFGGGGLDGMNRQLRLAIARHLARIYENVLREPLPKSLQHVLEKLEERRR</sequence>
<dbReference type="AlphaFoldDB" id="A0A6J4LAS2"/>
<evidence type="ECO:0008006" key="2">
    <source>
        <dbReference type="Google" id="ProtNLM"/>
    </source>
</evidence>
<evidence type="ECO:0000313" key="1">
    <source>
        <dbReference type="EMBL" id="CAA9323858.1"/>
    </source>
</evidence>
<protein>
    <recommendedName>
        <fullName evidence="2">Anti-sigma factor NepR domain-containing protein</fullName>
    </recommendedName>
</protein>
<accession>A0A6J4LAS2</accession>
<reference evidence="1" key="1">
    <citation type="submission" date="2020-02" db="EMBL/GenBank/DDBJ databases">
        <authorList>
            <person name="Meier V. D."/>
        </authorList>
    </citation>
    <scope>NUCLEOTIDE SEQUENCE</scope>
    <source>
        <strain evidence="1">AVDCRST_MAG90</strain>
    </source>
</reference>
<dbReference type="EMBL" id="CADCUC010000222">
    <property type="protein sequence ID" value="CAA9323858.1"/>
    <property type="molecule type" value="Genomic_DNA"/>
</dbReference>
<proteinExistence type="predicted"/>